<dbReference type="PANTHER" id="PTHR24075:SF0">
    <property type="entry name" value="TRANSLOCATION PROTEIN SEC63 HOMOLOG"/>
    <property type="match status" value="1"/>
</dbReference>
<dbReference type="Gene3D" id="1.10.3380.10">
    <property type="entry name" value="Sec63 N-terminal domain-like domain"/>
    <property type="match status" value="1"/>
</dbReference>
<feature type="region of interest" description="Disordered" evidence="9">
    <location>
        <begin position="361"/>
        <end position="496"/>
    </location>
</feature>
<evidence type="ECO:0000256" key="4">
    <source>
        <dbReference type="ARBA" id="ARBA00022824"/>
    </source>
</evidence>
<evidence type="ECO:0000313" key="12">
    <source>
        <dbReference type="Proteomes" id="UP000694865"/>
    </source>
</evidence>
<feature type="region of interest" description="Disordered" evidence="9">
    <location>
        <begin position="606"/>
        <end position="640"/>
    </location>
</feature>
<dbReference type="PRINTS" id="PR00625">
    <property type="entry name" value="JDOMAIN"/>
</dbReference>
<feature type="transmembrane region" description="Helical" evidence="10">
    <location>
        <begin position="15"/>
        <end position="35"/>
    </location>
</feature>
<dbReference type="Gene3D" id="1.10.150.20">
    <property type="entry name" value="5' to 3' exonuclease, C-terminal subdomain"/>
    <property type="match status" value="1"/>
</dbReference>
<name>A0ABM0MM94_SACKO</name>
<dbReference type="RefSeq" id="XP_006821135.1">
    <property type="nucleotide sequence ID" value="XM_006821072.1"/>
</dbReference>
<proteinExistence type="predicted"/>
<evidence type="ECO:0000256" key="1">
    <source>
        <dbReference type="ARBA" id="ARBA00004477"/>
    </source>
</evidence>
<dbReference type="InterPro" id="IPR035892">
    <property type="entry name" value="C2_domain_sf"/>
</dbReference>
<keyword evidence="7 10" id="KW-0472">Membrane</keyword>
<dbReference type="CDD" id="cd06257">
    <property type="entry name" value="DnaJ"/>
    <property type="match status" value="1"/>
</dbReference>
<evidence type="ECO:0000256" key="10">
    <source>
        <dbReference type="SAM" id="Phobius"/>
    </source>
</evidence>
<accession>A0ABM0MM94</accession>
<feature type="compositionally biased region" description="Basic residues" evidence="9">
    <location>
        <begin position="386"/>
        <end position="414"/>
    </location>
</feature>
<dbReference type="Pfam" id="PF02889">
    <property type="entry name" value="Sec63"/>
    <property type="match status" value="1"/>
</dbReference>
<dbReference type="GeneID" id="100367175"/>
<dbReference type="InterPro" id="IPR001623">
    <property type="entry name" value="DnaJ_domain"/>
</dbReference>
<dbReference type="SUPFAM" id="SSF158702">
    <property type="entry name" value="Sec63 N-terminal domain-like"/>
    <property type="match status" value="1"/>
</dbReference>
<dbReference type="InterPro" id="IPR004179">
    <property type="entry name" value="Sec63-dom"/>
</dbReference>
<keyword evidence="4" id="KW-0256">Endoplasmic reticulum</keyword>
<feature type="compositionally biased region" description="Acidic residues" evidence="9">
    <location>
        <begin position="614"/>
        <end position="640"/>
    </location>
</feature>
<dbReference type="Gene3D" id="2.60.40.150">
    <property type="entry name" value="C2 domain"/>
    <property type="match status" value="1"/>
</dbReference>
<evidence type="ECO:0000256" key="9">
    <source>
        <dbReference type="SAM" id="MobiDB-lite"/>
    </source>
</evidence>
<evidence type="ECO:0000256" key="5">
    <source>
        <dbReference type="ARBA" id="ARBA00022927"/>
    </source>
</evidence>
<feature type="compositionally biased region" description="Acidic residues" evidence="9">
    <location>
        <begin position="363"/>
        <end position="375"/>
    </location>
</feature>
<dbReference type="Proteomes" id="UP000694865">
    <property type="component" value="Unplaced"/>
</dbReference>
<dbReference type="SUPFAM" id="SSF81296">
    <property type="entry name" value="E set domains"/>
    <property type="match status" value="1"/>
</dbReference>
<dbReference type="SMART" id="SM00271">
    <property type="entry name" value="DnaJ"/>
    <property type="match status" value="1"/>
</dbReference>
<evidence type="ECO:0000256" key="2">
    <source>
        <dbReference type="ARBA" id="ARBA00022448"/>
    </source>
</evidence>
<reference evidence="13" key="1">
    <citation type="submission" date="2025-08" db="UniProtKB">
        <authorList>
            <consortium name="RefSeq"/>
        </authorList>
    </citation>
    <scope>IDENTIFICATION</scope>
    <source>
        <tissue evidence="13">Testes</tissue>
    </source>
</reference>
<keyword evidence="3 10" id="KW-0812">Transmembrane</keyword>
<evidence type="ECO:0000256" key="7">
    <source>
        <dbReference type="ARBA" id="ARBA00023136"/>
    </source>
</evidence>
<keyword evidence="2" id="KW-0813">Transport</keyword>
<dbReference type="SUPFAM" id="SSF46565">
    <property type="entry name" value="Chaperone J-domain"/>
    <property type="match status" value="1"/>
</dbReference>
<evidence type="ECO:0000313" key="13">
    <source>
        <dbReference type="RefSeq" id="XP_006821135.1"/>
    </source>
</evidence>
<evidence type="ECO:0000259" key="11">
    <source>
        <dbReference type="PROSITE" id="PS50076"/>
    </source>
</evidence>
<keyword evidence="5" id="KW-0653">Protein transport</keyword>
<organism evidence="12 13">
    <name type="scientific">Saccoglossus kowalevskii</name>
    <name type="common">Acorn worm</name>
    <dbReference type="NCBI Taxonomy" id="10224"/>
    <lineage>
        <taxon>Eukaryota</taxon>
        <taxon>Metazoa</taxon>
        <taxon>Hemichordata</taxon>
        <taxon>Enteropneusta</taxon>
        <taxon>Harrimaniidae</taxon>
        <taxon>Saccoglossus</taxon>
    </lineage>
</organism>
<keyword evidence="6 10" id="KW-1133">Transmembrane helix</keyword>
<dbReference type="PANTHER" id="PTHR24075">
    <property type="entry name" value="SEC63 DOMAIN-CONTAINING"/>
    <property type="match status" value="1"/>
</dbReference>
<keyword evidence="8" id="KW-0143">Chaperone</keyword>
<evidence type="ECO:0000256" key="3">
    <source>
        <dbReference type="ARBA" id="ARBA00022692"/>
    </source>
</evidence>
<sequence>MARAQFTYDESGGAFLYFVVSVYALILIPATYLIWPSKDKKDDPERLKRLCHCDGCEDKRSRLKYKDPRAGAKLKLRKLLIFLAWVGFIVLAYKASQVKTETVEFDPFEVLGIDRGATTAEIRRQYRQLSLKHHPDKGGDHLTFMKIAKAYEALTNEEAKKNWEDFGNPDGPQATSFGIALPAWIVEKQNSMWQVEEAMVQLIRDLSSVNEKVKEKPMCYPYALKARALVHSHLSRMALPLKTLEKDKNYILKKCPVLVNEIINVCSQLVVYAHAGRIAREPRLETVENCMKLSQMIVQGLWEIKSPLLQLPHFNEDIIRHCVTKKFPTVVDDEEGGIIAAGDIVTVTVTLKRNTLESFLDQETPDIVEEEEEPPPAESTDSPKATKNKPKVWEKRRKGKIKKKNKQVNKKQIKKKEEKKEEKQDKKKKDEKKDDRVQDVGKKDNRHDSEDGSNKHSGAEDSDSDDNRDQRHSDGSSDSENEPASNDRDGAGEDEDWDELQANITRREKVLETKSKLTHEVHCPFFPEVKQEWWWLYLADRKKHALVTTPTQICTLRDEEKSQIKFQAPPKPGTYHYQVCLKSDSYLDLDVQQSIKLEVHEARAIEDSHPQWDISDDDDNKDDSDEVDYTTDDEDSDQDD</sequence>
<protein>
    <submittedName>
        <fullName evidence="13">Translocation protein SEC63 homolog</fullName>
    </submittedName>
</protein>
<dbReference type="InterPro" id="IPR014756">
    <property type="entry name" value="Ig_E-set"/>
</dbReference>
<evidence type="ECO:0000256" key="6">
    <source>
        <dbReference type="ARBA" id="ARBA00022989"/>
    </source>
</evidence>
<comment type="subcellular location">
    <subcellularLocation>
        <location evidence="1">Endoplasmic reticulum membrane</location>
        <topology evidence="1">Multi-pass membrane protein</topology>
    </subcellularLocation>
</comment>
<feature type="domain" description="J" evidence="11">
    <location>
        <begin position="106"/>
        <end position="167"/>
    </location>
</feature>
<dbReference type="Gene3D" id="1.10.287.110">
    <property type="entry name" value="DnaJ domain"/>
    <property type="match status" value="1"/>
</dbReference>
<dbReference type="InterPro" id="IPR036869">
    <property type="entry name" value="J_dom_sf"/>
</dbReference>
<feature type="compositionally biased region" description="Basic and acidic residues" evidence="9">
    <location>
        <begin position="415"/>
        <end position="475"/>
    </location>
</feature>
<keyword evidence="12" id="KW-1185">Reference proteome</keyword>
<gene>
    <name evidence="13" type="primary">LOC100367175</name>
</gene>
<evidence type="ECO:0000256" key="8">
    <source>
        <dbReference type="ARBA" id="ARBA00023186"/>
    </source>
</evidence>
<dbReference type="PROSITE" id="PS50076">
    <property type="entry name" value="DNAJ_2"/>
    <property type="match status" value="1"/>
</dbReference>
<dbReference type="Pfam" id="PF00226">
    <property type="entry name" value="DnaJ"/>
    <property type="match status" value="1"/>
</dbReference>
<dbReference type="SMART" id="SM00973">
    <property type="entry name" value="Sec63"/>
    <property type="match status" value="1"/>
</dbReference>